<evidence type="ECO:0000313" key="2">
    <source>
        <dbReference type="Proteomes" id="UP001174909"/>
    </source>
</evidence>
<dbReference type="Proteomes" id="UP001174909">
    <property type="component" value="Unassembled WGS sequence"/>
</dbReference>
<proteinExistence type="predicted"/>
<comment type="caution">
    <text evidence="1">The sequence shown here is derived from an EMBL/GenBank/DDBJ whole genome shotgun (WGS) entry which is preliminary data.</text>
</comment>
<keyword evidence="2" id="KW-1185">Reference proteome</keyword>
<dbReference type="EMBL" id="CASHTH010003330">
    <property type="protein sequence ID" value="CAI8043497.1"/>
    <property type="molecule type" value="Genomic_DNA"/>
</dbReference>
<sequence length="31" mass="3580">MASYPGFPPSDTNKKAYYPRMELWESGKNIT</sequence>
<dbReference type="AlphaFoldDB" id="A0AA35XAB9"/>
<organism evidence="1 2">
    <name type="scientific">Geodia barretti</name>
    <name type="common">Barrett's horny sponge</name>
    <dbReference type="NCBI Taxonomy" id="519541"/>
    <lineage>
        <taxon>Eukaryota</taxon>
        <taxon>Metazoa</taxon>
        <taxon>Porifera</taxon>
        <taxon>Demospongiae</taxon>
        <taxon>Heteroscleromorpha</taxon>
        <taxon>Tetractinellida</taxon>
        <taxon>Astrophorina</taxon>
        <taxon>Geodiidae</taxon>
        <taxon>Geodia</taxon>
    </lineage>
</organism>
<accession>A0AA35XAB9</accession>
<reference evidence="1" key="1">
    <citation type="submission" date="2023-03" db="EMBL/GenBank/DDBJ databases">
        <authorList>
            <person name="Steffen K."/>
            <person name="Cardenas P."/>
        </authorList>
    </citation>
    <scope>NUCLEOTIDE SEQUENCE</scope>
</reference>
<name>A0AA35XAB9_GEOBA</name>
<protein>
    <submittedName>
        <fullName evidence="1">Uncharacterized protein</fullName>
    </submittedName>
</protein>
<feature type="non-terminal residue" evidence="1">
    <location>
        <position position="31"/>
    </location>
</feature>
<gene>
    <name evidence="1" type="ORF">GBAR_LOCUS24108</name>
</gene>
<evidence type="ECO:0000313" key="1">
    <source>
        <dbReference type="EMBL" id="CAI8043497.1"/>
    </source>
</evidence>